<protein>
    <submittedName>
        <fullName evidence="1">Uncharacterized protein</fullName>
    </submittedName>
</protein>
<evidence type="ECO:0000313" key="1">
    <source>
        <dbReference type="EMBL" id="GAA4494553.1"/>
    </source>
</evidence>
<dbReference type="Proteomes" id="UP001500503">
    <property type="component" value="Unassembled WGS sequence"/>
</dbReference>
<reference evidence="2" key="1">
    <citation type="journal article" date="2019" name="Int. J. Syst. Evol. Microbiol.">
        <title>The Global Catalogue of Microorganisms (GCM) 10K type strain sequencing project: providing services to taxonomists for standard genome sequencing and annotation.</title>
        <authorList>
            <consortium name="The Broad Institute Genomics Platform"/>
            <consortium name="The Broad Institute Genome Sequencing Center for Infectious Disease"/>
            <person name="Wu L."/>
            <person name="Ma J."/>
        </authorList>
    </citation>
    <scope>NUCLEOTIDE SEQUENCE [LARGE SCALE GENOMIC DNA]</scope>
    <source>
        <strain evidence="2">JCM 17933</strain>
    </source>
</reference>
<evidence type="ECO:0000313" key="2">
    <source>
        <dbReference type="Proteomes" id="UP001500503"/>
    </source>
</evidence>
<name>A0ABP8Q0U4_9ACTN</name>
<dbReference type="EMBL" id="BAABHF010000019">
    <property type="protein sequence ID" value="GAA4494553.1"/>
    <property type="molecule type" value="Genomic_DNA"/>
</dbReference>
<accession>A0ABP8Q0U4</accession>
<sequence length="44" mass="4753">MNTPRSRLRLRALNGVKPLGASGTRYAYTSANYLILAAAVESTQ</sequence>
<comment type="caution">
    <text evidence="1">The sequence shown here is derived from an EMBL/GenBank/DDBJ whole genome shotgun (WGS) entry which is preliminary data.</text>
</comment>
<organism evidence="1 2">
    <name type="scientific">Actinoallomurus oryzae</name>
    <dbReference type="NCBI Taxonomy" id="502180"/>
    <lineage>
        <taxon>Bacteria</taxon>
        <taxon>Bacillati</taxon>
        <taxon>Actinomycetota</taxon>
        <taxon>Actinomycetes</taxon>
        <taxon>Streptosporangiales</taxon>
        <taxon>Thermomonosporaceae</taxon>
        <taxon>Actinoallomurus</taxon>
    </lineage>
</organism>
<keyword evidence="2" id="KW-1185">Reference proteome</keyword>
<gene>
    <name evidence="1" type="ORF">GCM10023191_033960</name>
</gene>
<proteinExistence type="predicted"/>